<comment type="caution">
    <text evidence="1">The sequence shown here is derived from an EMBL/GenBank/DDBJ whole genome shotgun (WGS) entry which is preliminary data.</text>
</comment>
<sequence length="566" mass="64094">MCYTGRFNVKYSVQQRLLRSKHPDSEYAFKQFTLMKEMAVLLKDKAELICLDDKSVVPVGEPANPVASGVRAHNKSLVPTGVKIAALDHDFHIHGAIPSVLFNIDIPTSSSDSFYSGKIHVTVKDKVFQPSSAMRHTAESTKVLRSVATSEDDVNLTKPILFVYTDGGPDHRTTYFSVQMSYIALFMALDLDLLVVARTAPCQSYNNPAERCMSLLNMALQHTSFQRSKMTDGFEMRVKSLSSMKKVRDAAKRESPLKEGMVGSLEPVIAELKQRFSQLKLHDENVVTHDAATDDEIEHITNILDIFKEENHSEEPVITSLKSKKDIKKFDKLKDFIDHHCRERQYTFQIMKCHSECWYCTVNPPRLADADFTSLHWLPDPKMTDDGNGFQSFDELYGTITDDSQRPGLIVQQTSSDIDKRNSGVLVSARVRTFIICTECGKRRCVYCKQKITKEMYTCMERLQEELIYNCGNSLLPDGHNFEEVLIVRQSLSCASPIEVTYYGAVLQTFQPICFYCGDSEVALNDDITELKKNYSIVRPICSTCLDNGKRPAVRNALKVGQKRKH</sequence>
<dbReference type="OrthoDB" id="5946626at2759"/>
<name>A0A8S3SFK2_MYTED</name>
<proteinExistence type="predicted"/>
<dbReference type="EMBL" id="CAJPWZ010001629">
    <property type="protein sequence ID" value="CAG2219396.1"/>
    <property type="molecule type" value="Genomic_DNA"/>
</dbReference>
<evidence type="ECO:0000313" key="2">
    <source>
        <dbReference type="Proteomes" id="UP000683360"/>
    </source>
</evidence>
<dbReference type="PANTHER" id="PTHR46954:SF1">
    <property type="entry name" value="C2H2-TYPE DOMAIN-CONTAINING PROTEIN"/>
    <property type="match status" value="1"/>
</dbReference>
<organism evidence="1 2">
    <name type="scientific">Mytilus edulis</name>
    <name type="common">Blue mussel</name>
    <dbReference type="NCBI Taxonomy" id="6550"/>
    <lineage>
        <taxon>Eukaryota</taxon>
        <taxon>Metazoa</taxon>
        <taxon>Spiralia</taxon>
        <taxon>Lophotrochozoa</taxon>
        <taxon>Mollusca</taxon>
        <taxon>Bivalvia</taxon>
        <taxon>Autobranchia</taxon>
        <taxon>Pteriomorphia</taxon>
        <taxon>Mytilida</taxon>
        <taxon>Mytiloidea</taxon>
        <taxon>Mytilidae</taxon>
        <taxon>Mytilinae</taxon>
        <taxon>Mytilus</taxon>
    </lineage>
</organism>
<dbReference type="Proteomes" id="UP000683360">
    <property type="component" value="Unassembled WGS sequence"/>
</dbReference>
<evidence type="ECO:0000313" key="1">
    <source>
        <dbReference type="EMBL" id="CAG2219396.1"/>
    </source>
</evidence>
<dbReference type="PANTHER" id="PTHR46954">
    <property type="entry name" value="C2H2-TYPE DOMAIN-CONTAINING PROTEIN"/>
    <property type="match status" value="1"/>
</dbReference>
<keyword evidence="2" id="KW-1185">Reference proteome</keyword>
<gene>
    <name evidence="1" type="ORF">MEDL_32928</name>
</gene>
<dbReference type="AlphaFoldDB" id="A0A8S3SFK2"/>
<reference evidence="1" key="1">
    <citation type="submission" date="2021-03" db="EMBL/GenBank/DDBJ databases">
        <authorList>
            <person name="Bekaert M."/>
        </authorList>
    </citation>
    <scope>NUCLEOTIDE SEQUENCE</scope>
</reference>
<protein>
    <submittedName>
        <fullName evidence="1">Uncharacterized protein</fullName>
    </submittedName>
</protein>
<accession>A0A8S3SFK2</accession>